<dbReference type="RefSeq" id="WP_160938496.1">
    <property type="nucleotide sequence ID" value="NZ_SNVJ01000017.1"/>
</dbReference>
<dbReference type="OrthoDB" id="7283302at2"/>
<evidence type="ECO:0000313" key="1">
    <source>
        <dbReference type="EMBL" id="MXP65091.1"/>
    </source>
</evidence>
<keyword evidence="2" id="KW-1185">Reference proteome</keyword>
<comment type="caution">
    <text evidence="1">The sequence shown here is derived from an EMBL/GenBank/DDBJ whole genome shotgun (WGS) entry which is preliminary data.</text>
</comment>
<sequence length="121" mass="12972">MQNDPSRSIRVRVYGEAVRDIGRRFRLAPGTDVKAALKRAALAAVPRHPDWTMRVFCLERTAPGERLAFVLDGLARREAGGGHFAAALAAAEDGSVAVLVAAAKELRRLELLGGALGTRAR</sequence>
<organism evidence="1 2">
    <name type="scientific">Teichococcus coralli</name>
    <dbReference type="NCBI Taxonomy" id="2545983"/>
    <lineage>
        <taxon>Bacteria</taxon>
        <taxon>Pseudomonadati</taxon>
        <taxon>Pseudomonadota</taxon>
        <taxon>Alphaproteobacteria</taxon>
        <taxon>Acetobacterales</taxon>
        <taxon>Roseomonadaceae</taxon>
        <taxon>Roseomonas</taxon>
    </lineage>
</organism>
<dbReference type="Proteomes" id="UP000460715">
    <property type="component" value="Unassembled WGS sequence"/>
</dbReference>
<accession>A0A845BD96</accession>
<name>A0A845BD96_9PROT</name>
<dbReference type="AlphaFoldDB" id="A0A845BD96"/>
<evidence type="ECO:0000313" key="2">
    <source>
        <dbReference type="Proteomes" id="UP000460715"/>
    </source>
</evidence>
<reference evidence="1 2" key="1">
    <citation type="submission" date="2019-03" db="EMBL/GenBank/DDBJ databases">
        <title>Roseomonas sp. a novel Roseomonas species isolated from Sea whip Gorgonian.</title>
        <authorList>
            <person name="Li F."/>
            <person name="Pan X."/>
            <person name="Huang S."/>
            <person name="Li Z."/>
            <person name="Meng B."/>
        </authorList>
    </citation>
    <scope>NUCLEOTIDE SEQUENCE [LARGE SCALE GENOMIC DNA]</scope>
    <source>
        <strain evidence="1 2">M0104</strain>
    </source>
</reference>
<dbReference type="EMBL" id="SNVJ01000017">
    <property type="protein sequence ID" value="MXP65091.1"/>
    <property type="molecule type" value="Genomic_DNA"/>
</dbReference>
<gene>
    <name evidence="1" type="ORF">E0493_17225</name>
</gene>
<proteinExistence type="predicted"/>
<protein>
    <submittedName>
        <fullName evidence="1">Uncharacterized protein</fullName>
    </submittedName>
</protein>